<protein>
    <submittedName>
        <fullName evidence="2">Quercetin dioxygenase-like cupin family protein</fullName>
    </submittedName>
</protein>
<name>A0ABR9IQ71_RHIVS</name>
<feature type="domain" description="Cupin type-2" evidence="1">
    <location>
        <begin position="47"/>
        <end position="115"/>
    </location>
</feature>
<dbReference type="CDD" id="cd02233">
    <property type="entry name" value="cupin_HNL-like"/>
    <property type="match status" value="1"/>
</dbReference>
<dbReference type="SUPFAM" id="SSF51182">
    <property type="entry name" value="RmlC-like cupins"/>
    <property type="match status" value="1"/>
</dbReference>
<dbReference type="InterPro" id="IPR047263">
    <property type="entry name" value="HNL-like_cupin"/>
</dbReference>
<evidence type="ECO:0000313" key="2">
    <source>
        <dbReference type="EMBL" id="MBE1505339.1"/>
    </source>
</evidence>
<dbReference type="InterPro" id="IPR014710">
    <property type="entry name" value="RmlC-like_jellyroll"/>
</dbReference>
<dbReference type="Gene3D" id="2.60.120.10">
    <property type="entry name" value="Jelly Rolls"/>
    <property type="match status" value="1"/>
</dbReference>
<dbReference type="InterPro" id="IPR011051">
    <property type="entry name" value="RmlC_Cupin_sf"/>
</dbReference>
<gene>
    <name evidence="2" type="ORF">H4W29_002520</name>
</gene>
<organism evidence="2 3">
    <name type="scientific">Rhizobium viscosum</name>
    <name type="common">Arthrobacter viscosus</name>
    <dbReference type="NCBI Taxonomy" id="1673"/>
    <lineage>
        <taxon>Bacteria</taxon>
        <taxon>Pseudomonadati</taxon>
        <taxon>Pseudomonadota</taxon>
        <taxon>Alphaproteobacteria</taxon>
        <taxon>Hyphomicrobiales</taxon>
        <taxon>Rhizobiaceae</taxon>
        <taxon>Rhizobium/Agrobacterium group</taxon>
        <taxon>Rhizobium</taxon>
    </lineage>
</organism>
<comment type="caution">
    <text evidence="2">The sequence shown here is derived from an EMBL/GenBank/DDBJ whole genome shotgun (WGS) entry which is preliminary data.</text>
</comment>
<evidence type="ECO:0000259" key="1">
    <source>
        <dbReference type="Pfam" id="PF07883"/>
    </source>
</evidence>
<accession>A0ABR9IQ71</accession>
<dbReference type="Proteomes" id="UP000620262">
    <property type="component" value="Unassembled WGS sequence"/>
</dbReference>
<dbReference type="PANTHER" id="PTHR43698">
    <property type="entry name" value="RIBD C-TERMINAL DOMAIN CONTAINING PROTEIN"/>
    <property type="match status" value="1"/>
</dbReference>
<dbReference type="RefSeq" id="WP_192729214.1">
    <property type="nucleotide sequence ID" value="NZ_BAAAVL010000006.1"/>
</dbReference>
<keyword evidence="3" id="KW-1185">Reference proteome</keyword>
<dbReference type="PANTHER" id="PTHR43698:SF1">
    <property type="entry name" value="BLL4564 PROTEIN"/>
    <property type="match status" value="1"/>
</dbReference>
<evidence type="ECO:0000313" key="3">
    <source>
        <dbReference type="Proteomes" id="UP000620262"/>
    </source>
</evidence>
<dbReference type="EMBL" id="JADBEC010000001">
    <property type="protein sequence ID" value="MBE1505339.1"/>
    <property type="molecule type" value="Genomic_DNA"/>
</dbReference>
<reference evidence="2 3" key="1">
    <citation type="submission" date="2020-10" db="EMBL/GenBank/DDBJ databases">
        <title>Sequencing the genomes of 1000 actinobacteria strains.</title>
        <authorList>
            <person name="Klenk H.-P."/>
        </authorList>
    </citation>
    <scope>NUCLEOTIDE SEQUENCE [LARGE SCALE GENOMIC DNA]</scope>
    <source>
        <strain evidence="2 3">DSM 7307</strain>
    </source>
</reference>
<dbReference type="Pfam" id="PF07883">
    <property type="entry name" value="Cupin_2"/>
    <property type="match status" value="1"/>
</dbReference>
<dbReference type="InterPro" id="IPR013096">
    <property type="entry name" value="Cupin_2"/>
</dbReference>
<sequence>MSTANPRIMTIRRPGSAVRSPEGISNAPFWVEMLLDSEIDGENTAMRATLDPGTVTHWHTHPRGQLLYVLSGVGLVQRKGEPVEEVRTGDAIWFAPDELHWHGATAHSPFSYLSIQGFEKGRFVDWSDREKTKP</sequence>
<proteinExistence type="predicted"/>